<feature type="domain" description="HTH luxR-type" evidence="4">
    <location>
        <begin position="686"/>
        <end position="751"/>
    </location>
</feature>
<accession>A0ABR8NG67</accession>
<dbReference type="InterPro" id="IPR036388">
    <property type="entry name" value="WH-like_DNA-bd_sf"/>
</dbReference>
<evidence type="ECO:0000313" key="6">
    <source>
        <dbReference type="Proteomes" id="UP000618818"/>
    </source>
</evidence>
<dbReference type="SMART" id="SM00421">
    <property type="entry name" value="HTH_LUXR"/>
    <property type="match status" value="1"/>
</dbReference>
<evidence type="ECO:0000256" key="3">
    <source>
        <dbReference type="ARBA" id="ARBA00023163"/>
    </source>
</evidence>
<organism evidence="5 6">
    <name type="scientific">Nocardioides cavernae</name>
    <dbReference type="NCBI Taxonomy" id="1921566"/>
    <lineage>
        <taxon>Bacteria</taxon>
        <taxon>Bacillati</taxon>
        <taxon>Actinomycetota</taxon>
        <taxon>Actinomycetes</taxon>
        <taxon>Propionibacteriales</taxon>
        <taxon>Nocardioidaceae</taxon>
        <taxon>Nocardioides</taxon>
    </lineage>
</organism>
<keyword evidence="2" id="KW-0238">DNA-binding</keyword>
<keyword evidence="1" id="KW-0805">Transcription regulation</keyword>
<dbReference type="InterPro" id="IPR027417">
    <property type="entry name" value="P-loop_NTPase"/>
</dbReference>
<dbReference type="PANTHER" id="PTHR44688">
    <property type="entry name" value="DNA-BINDING TRANSCRIPTIONAL ACTIVATOR DEVR_DOSR"/>
    <property type="match status" value="1"/>
</dbReference>
<dbReference type="Pfam" id="PF00196">
    <property type="entry name" value="GerE"/>
    <property type="match status" value="1"/>
</dbReference>
<dbReference type="Gene3D" id="1.10.10.10">
    <property type="entry name" value="Winged helix-like DNA-binding domain superfamily/Winged helix DNA-binding domain"/>
    <property type="match status" value="1"/>
</dbReference>
<dbReference type="Gene3D" id="1.25.40.10">
    <property type="entry name" value="Tetratricopeptide repeat domain"/>
    <property type="match status" value="1"/>
</dbReference>
<dbReference type="Gene3D" id="3.40.50.300">
    <property type="entry name" value="P-loop containing nucleotide triphosphate hydrolases"/>
    <property type="match status" value="1"/>
</dbReference>
<evidence type="ECO:0000313" key="5">
    <source>
        <dbReference type="EMBL" id="MBD3927116.1"/>
    </source>
</evidence>
<sequence>MSAFGSEPPVRGVVLVPSMDHLSDVKLHPPSRRASWVDRPRLMEAMAKAVHRPVTLVAAPAGYGKTTVVAQALQGEKCPDAAWVSLDAGDNDPVRLWSHVAAALERAGCVLPLVEPSRAFGRRLQAPPTLLATIMAALTAMPDDLVLVLDDFHFVQLTARHEEVELLVQSLPDKAHLVIVTRSDPGLRLGRLRVSHDLAELRAEDLAFTTEEAHELVTRAGVALSDDTLAELVERTEGWPAALYLAALSLADRPDPDDFVHRFSGSNRFIGDYLTEEVLSRHPEGLRDFILDVSVLDRFSAGLCDHLLGRSDSATILNDLERANLFLVPLDGDRTWFRFHQLFAAVARSELELSHPQRIEELHARAAEWFSVHGLVREAITHWLAAGREEDASELVQANWLRFVDAGHAATVQGWLDVLGPGDGAPPAHVTAAWMAGLAGDEQGMARHLRVVEGLDDYGPLPDGSRSIESATAQMRAILGYGGPVDMLAAARRAAELETDGRSVQFGIAQAALGHALYLQDELDEAVPHLRAATRTDGAPGMVHILALSLECFVESERGNATQARECAELAMDVLDSRGLGATPQASWAYVALAQAQANAGKHDDAMRSLELGLSTRRLNNAQAAWGPIHHLMVSARIAASLGHAALARDLLAELTQRMSRFTDGMTAMRARAEAVRKLVNDLDAVEVLGEPLTEREIDVLRMMQGSLSLHEISVELYLSTNTVKSHARAAYRKLGAHSRADAVRLARRQSLI</sequence>
<protein>
    <recommendedName>
        <fullName evidence="4">HTH luxR-type domain-containing protein</fullName>
    </recommendedName>
</protein>
<proteinExistence type="predicted"/>
<dbReference type="RefSeq" id="WP_191196951.1">
    <property type="nucleotide sequence ID" value="NZ_JACXYZ010000004.1"/>
</dbReference>
<evidence type="ECO:0000259" key="4">
    <source>
        <dbReference type="PROSITE" id="PS50043"/>
    </source>
</evidence>
<evidence type="ECO:0000256" key="1">
    <source>
        <dbReference type="ARBA" id="ARBA00023015"/>
    </source>
</evidence>
<comment type="caution">
    <text evidence="5">The sequence shown here is derived from an EMBL/GenBank/DDBJ whole genome shotgun (WGS) entry which is preliminary data.</text>
</comment>
<dbReference type="InterPro" id="IPR059106">
    <property type="entry name" value="WHD_MalT"/>
</dbReference>
<dbReference type="PROSITE" id="PS50043">
    <property type="entry name" value="HTH_LUXR_2"/>
    <property type="match status" value="1"/>
</dbReference>
<name>A0ABR8NG67_9ACTN</name>
<keyword evidence="3" id="KW-0804">Transcription</keyword>
<dbReference type="EMBL" id="JACXYZ010000004">
    <property type="protein sequence ID" value="MBD3927116.1"/>
    <property type="molecule type" value="Genomic_DNA"/>
</dbReference>
<evidence type="ECO:0000256" key="2">
    <source>
        <dbReference type="ARBA" id="ARBA00023125"/>
    </source>
</evidence>
<dbReference type="Pfam" id="PF25873">
    <property type="entry name" value="WHD_MalT"/>
    <property type="match status" value="1"/>
</dbReference>
<dbReference type="CDD" id="cd06170">
    <property type="entry name" value="LuxR_C_like"/>
    <property type="match status" value="1"/>
</dbReference>
<dbReference type="SUPFAM" id="SSF48452">
    <property type="entry name" value="TPR-like"/>
    <property type="match status" value="1"/>
</dbReference>
<gene>
    <name evidence="5" type="ORF">IEZ26_21020</name>
</gene>
<dbReference type="InterPro" id="IPR011990">
    <property type="entry name" value="TPR-like_helical_dom_sf"/>
</dbReference>
<dbReference type="InterPro" id="IPR000792">
    <property type="entry name" value="Tscrpt_reg_LuxR_C"/>
</dbReference>
<reference evidence="5 6" key="1">
    <citation type="submission" date="2020-09" db="EMBL/GenBank/DDBJ databases">
        <title>novel species in genus Nocardioides.</title>
        <authorList>
            <person name="Zhang G."/>
        </authorList>
    </citation>
    <scope>NUCLEOTIDE SEQUENCE [LARGE SCALE GENOMIC DNA]</scope>
    <source>
        <strain evidence="5 6">KCTC 39551</strain>
    </source>
</reference>
<dbReference type="SUPFAM" id="SSF52540">
    <property type="entry name" value="P-loop containing nucleoside triphosphate hydrolases"/>
    <property type="match status" value="1"/>
</dbReference>
<dbReference type="SUPFAM" id="SSF46894">
    <property type="entry name" value="C-terminal effector domain of the bipartite response regulators"/>
    <property type="match status" value="1"/>
</dbReference>
<dbReference type="PANTHER" id="PTHR44688:SF16">
    <property type="entry name" value="DNA-BINDING TRANSCRIPTIONAL ACTIVATOR DEVR_DOSR"/>
    <property type="match status" value="1"/>
</dbReference>
<keyword evidence="6" id="KW-1185">Reference proteome</keyword>
<dbReference type="PRINTS" id="PR00038">
    <property type="entry name" value="HTHLUXR"/>
</dbReference>
<dbReference type="InterPro" id="IPR016032">
    <property type="entry name" value="Sig_transdc_resp-reg_C-effctor"/>
</dbReference>
<dbReference type="Proteomes" id="UP000618818">
    <property type="component" value="Unassembled WGS sequence"/>
</dbReference>